<gene>
    <name evidence="3" type="ORF">MBELCI_3442</name>
</gene>
<dbReference type="EMBL" id="BATB01000084">
    <property type="protein sequence ID" value="GAD57390.1"/>
    <property type="molecule type" value="Genomic_DNA"/>
</dbReference>
<evidence type="ECO:0000259" key="2">
    <source>
        <dbReference type="Pfam" id="PF00174"/>
    </source>
</evidence>
<accession>U2Z7I4</accession>
<reference evidence="3" key="1">
    <citation type="journal article" date="2013" name="Genome Announc.">
        <title>Draft Genome Sequence of Loktanella cinnabarina LL-001T, Isolated from Deep-Sea Floor Sediment.</title>
        <authorList>
            <person name="Nishi S."/>
            <person name="Tsubouchi T."/>
            <person name="Takaki Y."/>
            <person name="Koyanagi R."/>
            <person name="Satoh N."/>
            <person name="Maruyama T."/>
            <person name="Hatada Y."/>
        </authorList>
    </citation>
    <scope>NUCLEOTIDE SEQUENCE [LARGE SCALE GENOMIC DNA]</scope>
    <source>
        <strain evidence="3">LL-001</strain>
    </source>
</reference>
<dbReference type="OrthoDB" id="9798763at2"/>
<keyword evidence="1" id="KW-0732">Signal</keyword>
<dbReference type="SUPFAM" id="SSF56524">
    <property type="entry name" value="Oxidoreductase molybdopterin-binding domain"/>
    <property type="match status" value="1"/>
</dbReference>
<feature type="domain" description="Oxidoreductase molybdopterin-binding" evidence="2">
    <location>
        <begin position="54"/>
        <end position="133"/>
    </location>
</feature>
<dbReference type="Pfam" id="PF00174">
    <property type="entry name" value="Oxidored_molyb"/>
    <property type="match status" value="1"/>
</dbReference>
<comment type="caution">
    <text evidence="3">The sequence shown here is derived from an EMBL/GenBank/DDBJ whole genome shotgun (WGS) entry which is preliminary data.</text>
</comment>
<organism evidence="3 4">
    <name type="scientific">Limimaricola cinnabarinus LL-001</name>
    <dbReference type="NCBI Taxonomy" id="1337093"/>
    <lineage>
        <taxon>Bacteria</taxon>
        <taxon>Pseudomonadati</taxon>
        <taxon>Pseudomonadota</taxon>
        <taxon>Alphaproteobacteria</taxon>
        <taxon>Rhodobacterales</taxon>
        <taxon>Paracoccaceae</taxon>
        <taxon>Limimaricola</taxon>
    </lineage>
</organism>
<proteinExistence type="predicted"/>
<dbReference type="InterPro" id="IPR036374">
    <property type="entry name" value="OxRdtase_Mopterin-bd_sf"/>
</dbReference>
<feature type="chain" id="PRO_5004636755" description="Oxidoreductase molybdopterin-binding domain-containing protein" evidence="1">
    <location>
        <begin position="22"/>
        <end position="160"/>
    </location>
</feature>
<dbReference type="eggNOG" id="COG3915">
    <property type="taxonomic scope" value="Bacteria"/>
</dbReference>
<dbReference type="InterPro" id="IPR000572">
    <property type="entry name" value="OxRdtase_Mopterin-bd_dom"/>
</dbReference>
<keyword evidence="4" id="KW-1185">Reference proteome</keyword>
<feature type="signal peptide" evidence="1">
    <location>
        <begin position="1"/>
        <end position="21"/>
    </location>
</feature>
<dbReference type="Proteomes" id="UP000016566">
    <property type="component" value="Unassembled WGS sequence"/>
</dbReference>
<name>U2Z7I4_9RHOB</name>
<dbReference type="Gene3D" id="3.90.420.10">
    <property type="entry name" value="Oxidoreductase, molybdopterin-binding domain"/>
    <property type="match status" value="1"/>
</dbReference>
<protein>
    <recommendedName>
        <fullName evidence="2">Oxidoreductase molybdopterin-binding domain-containing protein</fullName>
    </recommendedName>
</protein>
<dbReference type="STRING" id="1337093.MBELCI_3442"/>
<dbReference type="AlphaFoldDB" id="U2Z7I4"/>
<evidence type="ECO:0000313" key="3">
    <source>
        <dbReference type="EMBL" id="GAD57390.1"/>
    </source>
</evidence>
<sequence>MFRPTIAILLALTLTAGNATSQPLDIPLVIATKEGAPLHLDLADLDAMPQESFVTGTLWTEGETRFSGVPLAVLLDRAGIGDDATRIELVALNDYKVEIPLEEIEDTRPIVATRMDGKVMAVRDKGPYWLVYPYDEDTRYRTEAIYARSIWQLGQLRVSE</sequence>
<evidence type="ECO:0000256" key="1">
    <source>
        <dbReference type="SAM" id="SignalP"/>
    </source>
</evidence>
<evidence type="ECO:0000313" key="4">
    <source>
        <dbReference type="Proteomes" id="UP000016566"/>
    </source>
</evidence>
<dbReference type="RefSeq" id="WP_021695488.1">
    <property type="nucleotide sequence ID" value="NZ_BATB01000084.1"/>
</dbReference>